<keyword evidence="2" id="KW-1185">Reference proteome</keyword>
<dbReference type="EMBL" id="JBHULN010000001">
    <property type="protein sequence ID" value="MFD2569183.1"/>
    <property type="molecule type" value="Genomic_DNA"/>
</dbReference>
<dbReference type="Pfam" id="PF10670">
    <property type="entry name" value="DUF4198"/>
    <property type="match status" value="1"/>
</dbReference>
<name>A0ABW5LWP0_9BACT</name>
<proteinExistence type="predicted"/>
<accession>A0ABW5LWP0</accession>
<sequence>MKKVLIASSLLISLGALGHEFWLQPSRFFVRPGDEISLQVLVGEHFSGERSEGKKNRIISYRHHAATGTADITPTLTGDTYSDVLVSLNTEGTHLFTFMNTPKFLSMKADSFLLYLQEDGLDNIITARQQQGESNKPSRELYQRCAKSLVQVGDTPDRTFSKNTGMTLEIIPAKNPYTQRFGQTAEFKILFMDKPLEGALVRYWNRNATNQTLEEKQRTNALGDVSFRLRPGRNMVSVVHMVPAKDTTQTRYGSADWHSYWGSLTFGSR</sequence>
<comment type="caution">
    <text evidence="1">The sequence shown here is derived from an EMBL/GenBank/DDBJ whole genome shotgun (WGS) entry which is preliminary data.</text>
</comment>
<gene>
    <name evidence="1" type="ORF">ACFSUS_00975</name>
</gene>
<organism evidence="1 2">
    <name type="scientific">Spirosoma soli</name>
    <dbReference type="NCBI Taxonomy" id="1770529"/>
    <lineage>
        <taxon>Bacteria</taxon>
        <taxon>Pseudomonadati</taxon>
        <taxon>Bacteroidota</taxon>
        <taxon>Cytophagia</taxon>
        <taxon>Cytophagales</taxon>
        <taxon>Cytophagaceae</taxon>
        <taxon>Spirosoma</taxon>
    </lineage>
</organism>
<dbReference type="InterPro" id="IPR019613">
    <property type="entry name" value="DUF4198"/>
</dbReference>
<protein>
    <submittedName>
        <fullName evidence="1">DUF4198 domain-containing protein</fullName>
    </submittedName>
</protein>
<reference evidence="2" key="1">
    <citation type="journal article" date="2019" name="Int. J. Syst. Evol. Microbiol.">
        <title>The Global Catalogue of Microorganisms (GCM) 10K type strain sequencing project: providing services to taxonomists for standard genome sequencing and annotation.</title>
        <authorList>
            <consortium name="The Broad Institute Genomics Platform"/>
            <consortium name="The Broad Institute Genome Sequencing Center for Infectious Disease"/>
            <person name="Wu L."/>
            <person name="Ma J."/>
        </authorList>
    </citation>
    <scope>NUCLEOTIDE SEQUENCE [LARGE SCALE GENOMIC DNA]</scope>
    <source>
        <strain evidence="2">KCTC 42805</strain>
    </source>
</reference>
<dbReference type="RefSeq" id="WP_381517805.1">
    <property type="nucleotide sequence ID" value="NZ_JBHULN010000001.1"/>
</dbReference>
<evidence type="ECO:0000313" key="1">
    <source>
        <dbReference type="EMBL" id="MFD2569183.1"/>
    </source>
</evidence>
<dbReference type="Proteomes" id="UP001597469">
    <property type="component" value="Unassembled WGS sequence"/>
</dbReference>
<evidence type="ECO:0000313" key="2">
    <source>
        <dbReference type="Proteomes" id="UP001597469"/>
    </source>
</evidence>